<reference evidence="2 3" key="1">
    <citation type="journal article" date="2017" name="Environ. Microbiol.">
        <title>Genome and epigenome of a novel marine Thaumarchaeota strain suggest viral infection, phosphorothioation DNA modification and multiple restriction systems.</title>
        <authorList>
            <person name="Ahlgren N.A."/>
            <person name="Chen Y."/>
            <person name="Needham D.M."/>
            <person name="Parada A.E."/>
            <person name="Sachdeva R."/>
            <person name="Trinh V."/>
            <person name="Chen T."/>
            <person name="Fuhrman J.A."/>
        </authorList>
    </citation>
    <scope>NUCLEOTIDE SEQUENCE [LARGE SCALE GENOMIC DNA]</scope>
    <source>
        <strain evidence="2 3">SPOT01</strain>
    </source>
</reference>
<feature type="transmembrane region" description="Helical" evidence="1">
    <location>
        <begin position="43"/>
        <end position="63"/>
    </location>
</feature>
<keyword evidence="1" id="KW-0472">Membrane</keyword>
<accession>A0A2Z2HJZ6</accession>
<organism evidence="2 3">
    <name type="scientific">Candidatus Nitrosomarinus catalinensis</name>
    <dbReference type="NCBI Taxonomy" id="1898749"/>
    <lineage>
        <taxon>Archaea</taxon>
        <taxon>Nitrososphaerota</taxon>
        <taxon>Nitrososphaeria</taxon>
        <taxon>Nitrosopumilales</taxon>
        <taxon>Nitrosopumilaceae</taxon>
        <taxon>Candidatus Nitrosomarinus</taxon>
    </lineage>
</organism>
<keyword evidence="1" id="KW-1133">Transmembrane helix</keyword>
<dbReference type="GeneID" id="32901227"/>
<gene>
    <name evidence="2" type="ORF">NMSP_0746</name>
</gene>
<dbReference type="KEGG" id="nct:NMSP_0746"/>
<proteinExistence type="predicted"/>
<protein>
    <submittedName>
        <fullName evidence="2">Uncharacterized protein</fullName>
    </submittedName>
</protein>
<dbReference type="Proteomes" id="UP000249949">
    <property type="component" value="Chromosome"/>
</dbReference>
<dbReference type="AlphaFoldDB" id="A0A2Z2HJZ6"/>
<dbReference type="EMBL" id="CP021324">
    <property type="protein sequence ID" value="ARS64367.1"/>
    <property type="molecule type" value="Genomic_DNA"/>
</dbReference>
<evidence type="ECO:0000313" key="3">
    <source>
        <dbReference type="Proteomes" id="UP000249949"/>
    </source>
</evidence>
<sequence length="75" mass="8391">MTYSEKPRSNAWYLLPIFIGMIGGIIGYLIIRKDDPRKAKNCIYIGIVMMVIGIIFNIMLLGVDVVSNPGFNVNV</sequence>
<name>A0A2Z2HJZ6_9ARCH</name>
<evidence type="ECO:0000256" key="1">
    <source>
        <dbReference type="SAM" id="Phobius"/>
    </source>
</evidence>
<keyword evidence="1" id="KW-0812">Transmembrane</keyword>
<keyword evidence="3" id="KW-1185">Reference proteome</keyword>
<evidence type="ECO:0000313" key="2">
    <source>
        <dbReference type="EMBL" id="ARS64367.1"/>
    </source>
</evidence>
<dbReference type="RefSeq" id="WP_086907490.1">
    <property type="nucleotide sequence ID" value="NZ_CP021324.1"/>
</dbReference>
<feature type="transmembrane region" description="Helical" evidence="1">
    <location>
        <begin position="12"/>
        <end position="31"/>
    </location>
</feature>